<evidence type="ECO:0000259" key="10">
    <source>
        <dbReference type="Pfam" id="PF00108"/>
    </source>
</evidence>
<evidence type="ECO:0000256" key="4">
    <source>
        <dbReference type="ARBA" id="ARBA00022679"/>
    </source>
</evidence>
<protein>
    <recommendedName>
        <fullName evidence="3">acetyl-CoA C-acetyltransferase</fullName>
        <ecNumber evidence="3">2.3.1.9</ecNumber>
    </recommendedName>
</protein>
<evidence type="ECO:0000313" key="12">
    <source>
        <dbReference type="EMBL" id="NIJ45950.1"/>
    </source>
</evidence>
<dbReference type="GO" id="GO:0003985">
    <property type="term" value="F:acetyl-CoA C-acetyltransferase activity"/>
    <property type="evidence" value="ECO:0007669"/>
    <property type="project" value="UniProtKB-EC"/>
</dbReference>
<dbReference type="InterPro" id="IPR020615">
    <property type="entry name" value="Thiolase_acyl_enz_int_AS"/>
</dbReference>
<keyword evidence="5" id="KW-0479">Metal-binding</keyword>
<keyword evidence="7" id="KW-0630">Potassium</keyword>
<dbReference type="Gene3D" id="3.40.47.10">
    <property type="match status" value="1"/>
</dbReference>
<dbReference type="InterPro" id="IPR002155">
    <property type="entry name" value="Thiolase"/>
</dbReference>
<comment type="similarity">
    <text evidence="1 9">Belongs to the thiolase-like superfamily. Thiolase family.</text>
</comment>
<evidence type="ECO:0000256" key="3">
    <source>
        <dbReference type="ARBA" id="ARBA00012705"/>
    </source>
</evidence>
<feature type="domain" description="Thiolase C-terminal" evidence="11">
    <location>
        <begin position="270"/>
        <end position="390"/>
    </location>
</feature>
<dbReference type="InterPro" id="IPR020617">
    <property type="entry name" value="Thiolase_C"/>
</dbReference>
<keyword evidence="13" id="KW-1185">Reference proteome</keyword>
<dbReference type="PROSITE" id="PS00098">
    <property type="entry name" value="THIOLASE_1"/>
    <property type="match status" value="1"/>
</dbReference>
<dbReference type="NCBIfam" id="TIGR01930">
    <property type="entry name" value="AcCoA-C-Actrans"/>
    <property type="match status" value="1"/>
</dbReference>
<sequence>MSEKIVIVAAKRTPIGSFTGSLSTITAPKLGAIVIKGIIDELKIPSNLIEEVYLGNVLQAGLGQAPAKQAAIYAGLKNTVPCTTVNKVCASGMKAISMGVQAIKAGDRKIVLAGGMENMSLVPHYSYERTGQKLGNKTLEDGLLKDGLINVYDEQHMGVCGDLCAKTHKISREEQDTFAIQSYQKSIQAHNEGKFKNEIIPVTYFDKRKNKIVIDKDEEFLNFKPEKFPLLRPAFSIDGTVTAANASTLNDGAAALLIMTEEKAKLLNLQPLAEIIAYEDTATEPELFTTAPAIVIPKVLQKANLKLDTIDCFELNEAFSVVGIANASILKIPMHKINKNGGAVSLGHPLGCSGARIVVSLINVLKQQQATYGLAAICNGGGGATAMIIKNIL</sequence>
<dbReference type="InterPro" id="IPR020610">
    <property type="entry name" value="Thiolase_AS"/>
</dbReference>
<dbReference type="PIRSF" id="PIRSF000429">
    <property type="entry name" value="Ac-CoA_Ac_transf"/>
    <property type="match status" value="1"/>
</dbReference>
<dbReference type="EC" id="2.3.1.9" evidence="3"/>
<evidence type="ECO:0000256" key="6">
    <source>
        <dbReference type="ARBA" id="ARBA00022946"/>
    </source>
</evidence>
<dbReference type="InterPro" id="IPR020616">
    <property type="entry name" value="Thiolase_N"/>
</dbReference>
<dbReference type="PROSITE" id="PS00737">
    <property type="entry name" value="THIOLASE_2"/>
    <property type="match status" value="1"/>
</dbReference>
<feature type="domain" description="Thiolase N-terminal" evidence="10">
    <location>
        <begin position="5"/>
        <end position="262"/>
    </location>
</feature>
<dbReference type="EMBL" id="JAASQL010000003">
    <property type="protein sequence ID" value="NIJ45950.1"/>
    <property type="molecule type" value="Genomic_DNA"/>
</dbReference>
<evidence type="ECO:0000256" key="9">
    <source>
        <dbReference type="RuleBase" id="RU003557"/>
    </source>
</evidence>
<keyword evidence="4 9" id="KW-0808">Transferase</keyword>
<name>A0ABX0UDI3_9FLAO</name>
<dbReference type="PANTHER" id="PTHR18919">
    <property type="entry name" value="ACETYL-COA C-ACYLTRANSFERASE"/>
    <property type="match status" value="1"/>
</dbReference>
<dbReference type="RefSeq" id="WP_167189027.1">
    <property type="nucleotide sequence ID" value="NZ_JAASQL010000003.1"/>
</dbReference>
<evidence type="ECO:0000256" key="7">
    <source>
        <dbReference type="ARBA" id="ARBA00022958"/>
    </source>
</evidence>
<evidence type="ECO:0000313" key="13">
    <source>
        <dbReference type="Proteomes" id="UP000745859"/>
    </source>
</evidence>
<dbReference type="Pfam" id="PF00108">
    <property type="entry name" value="Thiolase_N"/>
    <property type="match status" value="1"/>
</dbReference>
<dbReference type="PROSITE" id="PS00099">
    <property type="entry name" value="THIOLASE_3"/>
    <property type="match status" value="1"/>
</dbReference>
<keyword evidence="6" id="KW-0809">Transit peptide</keyword>
<keyword evidence="8 9" id="KW-0012">Acyltransferase</keyword>
<evidence type="ECO:0000256" key="5">
    <source>
        <dbReference type="ARBA" id="ARBA00022723"/>
    </source>
</evidence>
<comment type="caution">
    <text evidence="12">The sequence shown here is derived from an EMBL/GenBank/DDBJ whole genome shotgun (WGS) entry which is preliminary data.</text>
</comment>
<dbReference type="InterPro" id="IPR016039">
    <property type="entry name" value="Thiolase-like"/>
</dbReference>
<accession>A0ABX0UDI3</accession>
<evidence type="ECO:0000256" key="8">
    <source>
        <dbReference type="ARBA" id="ARBA00023315"/>
    </source>
</evidence>
<evidence type="ECO:0000259" key="11">
    <source>
        <dbReference type="Pfam" id="PF02803"/>
    </source>
</evidence>
<organism evidence="12 13">
    <name type="scientific">Wenyingzhuangia heitensis</name>
    <dbReference type="NCBI Taxonomy" id="1487859"/>
    <lineage>
        <taxon>Bacteria</taxon>
        <taxon>Pseudomonadati</taxon>
        <taxon>Bacteroidota</taxon>
        <taxon>Flavobacteriia</taxon>
        <taxon>Flavobacteriales</taxon>
        <taxon>Flavobacteriaceae</taxon>
        <taxon>Wenyingzhuangia</taxon>
    </lineage>
</organism>
<dbReference type="Pfam" id="PF02803">
    <property type="entry name" value="Thiolase_C"/>
    <property type="match status" value="1"/>
</dbReference>
<dbReference type="Proteomes" id="UP000745859">
    <property type="component" value="Unassembled WGS sequence"/>
</dbReference>
<proteinExistence type="inferred from homology"/>
<dbReference type="SUPFAM" id="SSF53901">
    <property type="entry name" value="Thiolase-like"/>
    <property type="match status" value="2"/>
</dbReference>
<evidence type="ECO:0000256" key="2">
    <source>
        <dbReference type="ARBA" id="ARBA00011881"/>
    </source>
</evidence>
<dbReference type="InterPro" id="IPR020613">
    <property type="entry name" value="Thiolase_CS"/>
</dbReference>
<gene>
    <name evidence="12" type="ORF">FHR24_002421</name>
</gene>
<dbReference type="CDD" id="cd00751">
    <property type="entry name" value="thiolase"/>
    <property type="match status" value="1"/>
</dbReference>
<dbReference type="PANTHER" id="PTHR18919:SF156">
    <property type="entry name" value="ACETYL-COA ACETYLTRANSFERASE, MITOCHONDRIAL"/>
    <property type="match status" value="1"/>
</dbReference>
<reference evidence="12 13" key="1">
    <citation type="submission" date="2020-03" db="EMBL/GenBank/DDBJ databases">
        <title>Genomic Encyclopedia of Type Strains, Phase IV (KMG-IV): sequencing the most valuable type-strain genomes for metagenomic binning, comparative biology and taxonomic classification.</title>
        <authorList>
            <person name="Goeker M."/>
        </authorList>
    </citation>
    <scope>NUCLEOTIDE SEQUENCE [LARGE SCALE GENOMIC DNA]</scope>
    <source>
        <strain evidence="12 13">DSM 101599</strain>
    </source>
</reference>
<comment type="subunit">
    <text evidence="2">Homotetramer.</text>
</comment>
<evidence type="ECO:0000256" key="1">
    <source>
        <dbReference type="ARBA" id="ARBA00010982"/>
    </source>
</evidence>